<dbReference type="GO" id="GO:0004438">
    <property type="term" value="F:phosphatidylinositol-3-phosphate phosphatase activity"/>
    <property type="evidence" value="ECO:0007669"/>
    <property type="project" value="TreeGrafter"/>
</dbReference>
<dbReference type="STRING" id="121845.A0A3Q0JMD5"/>
<evidence type="ECO:0000259" key="5">
    <source>
        <dbReference type="PROSITE" id="PS51339"/>
    </source>
</evidence>
<dbReference type="PANTHER" id="PTHR10807:SF75">
    <property type="entry name" value="PHOSPHATIDYLINOSITOL-3-PHOSPHATE PHOSPHATASE"/>
    <property type="match status" value="1"/>
</dbReference>
<dbReference type="PROSITE" id="PS00383">
    <property type="entry name" value="TYR_PHOSPHATASE_1"/>
    <property type="match status" value="1"/>
</dbReference>
<dbReference type="PaxDb" id="121845-A0A3Q0JMD5"/>
<feature type="domain" description="Myotubularin phosphatase" evidence="5">
    <location>
        <begin position="1"/>
        <end position="113"/>
    </location>
</feature>
<evidence type="ECO:0000313" key="6">
    <source>
        <dbReference type="Proteomes" id="UP000079169"/>
    </source>
</evidence>
<feature type="signal peptide" evidence="4">
    <location>
        <begin position="1"/>
        <end position="19"/>
    </location>
</feature>
<dbReference type="InterPro" id="IPR010569">
    <property type="entry name" value="Myotubularin-like_Pase_dom"/>
</dbReference>
<dbReference type="PROSITE" id="PS51339">
    <property type="entry name" value="PPASE_MYOTUBULARIN"/>
    <property type="match status" value="1"/>
</dbReference>
<dbReference type="RefSeq" id="XP_026688318.1">
    <property type="nucleotide sequence ID" value="XM_026832517.1"/>
</dbReference>
<keyword evidence="6" id="KW-1185">Reference proteome</keyword>
<reference evidence="7" key="1">
    <citation type="submission" date="2025-08" db="UniProtKB">
        <authorList>
            <consortium name="RefSeq"/>
        </authorList>
    </citation>
    <scope>IDENTIFICATION</scope>
</reference>
<name>A0A3Q0JMD5_DIACI</name>
<dbReference type="AlphaFoldDB" id="A0A3Q0JMD5"/>
<dbReference type="InterPro" id="IPR030564">
    <property type="entry name" value="Myotubularin"/>
</dbReference>
<dbReference type="Proteomes" id="UP000079169">
    <property type="component" value="Unplaced"/>
</dbReference>
<feature type="binding site" evidence="3">
    <location>
        <begin position="26"/>
        <end position="32"/>
    </location>
    <ligand>
        <name>substrate</name>
    </ligand>
</feature>
<dbReference type="GO" id="GO:0010506">
    <property type="term" value="P:regulation of autophagy"/>
    <property type="evidence" value="ECO:0007669"/>
    <property type="project" value="TreeGrafter"/>
</dbReference>
<keyword evidence="4" id="KW-0732">Signal</keyword>
<comment type="similarity">
    <text evidence="1">Belongs to the protein-tyrosine phosphatase family. Non-receptor class myotubularin subfamily.</text>
</comment>
<dbReference type="GO" id="GO:0052629">
    <property type="term" value="F:phosphatidylinositol-3,5-bisphosphate 3-phosphatase activity"/>
    <property type="evidence" value="ECO:0007669"/>
    <property type="project" value="TreeGrafter"/>
</dbReference>
<dbReference type="GeneID" id="103522160"/>
<dbReference type="Pfam" id="PF06602">
    <property type="entry name" value="Myotub-related"/>
    <property type="match status" value="1"/>
</dbReference>
<protein>
    <submittedName>
        <fullName evidence="7">Myotubularin-related protein 4-like</fullName>
    </submittedName>
</protein>
<dbReference type="GO" id="GO:0016020">
    <property type="term" value="C:membrane"/>
    <property type="evidence" value="ECO:0007669"/>
    <property type="project" value="TreeGrafter"/>
</dbReference>
<feature type="active site" description="Phosphocysteine intermediate" evidence="2">
    <location>
        <position position="26"/>
    </location>
</feature>
<dbReference type="GO" id="GO:0046856">
    <property type="term" value="P:phosphatidylinositol dephosphorylation"/>
    <property type="evidence" value="ECO:0007669"/>
    <property type="project" value="TreeGrafter"/>
</dbReference>
<evidence type="ECO:0000313" key="7">
    <source>
        <dbReference type="RefSeq" id="XP_026688318.1"/>
    </source>
</evidence>
<dbReference type="InterPro" id="IPR016130">
    <property type="entry name" value="Tyr_Pase_AS"/>
</dbReference>
<organism evidence="6 7">
    <name type="scientific">Diaphorina citri</name>
    <name type="common">Asian citrus psyllid</name>
    <dbReference type="NCBI Taxonomy" id="121845"/>
    <lineage>
        <taxon>Eukaryota</taxon>
        <taxon>Metazoa</taxon>
        <taxon>Ecdysozoa</taxon>
        <taxon>Arthropoda</taxon>
        <taxon>Hexapoda</taxon>
        <taxon>Insecta</taxon>
        <taxon>Pterygota</taxon>
        <taxon>Neoptera</taxon>
        <taxon>Paraneoptera</taxon>
        <taxon>Hemiptera</taxon>
        <taxon>Sternorrhyncha</taxon>
        <taxon>Psylloidea</taxon>
        <taxon>Psyllidae</taxon>
        <taxon>Diaphorininae</taxon>
        <taxon>Diaphorina</taxon>
    </lineage>
</organism>
<dbReference type="PANTHER" id="PTHR10807">
    <property type="entry name" value="MYOTUBULARIN-RELATED"/>
    <property type="match status" value="1"/>
</dbReference>
<evidence type="ECO:0000256" key="2">
    <source>
        <dbReference type="PIRSR" id="PIRSR630564-1"/>
    </source>
</evidence>
<sequence>MHLLLVSAVNLAATIELESRSVLVHCSDGWDRTPQLVSLAEILLDPYYRTVKGFQVLVEREWLEFGHKFDDRCGRNDKSSERSPVFLQWLDCVYQLLTQFPTEFQFNSMFLVS</sequence>
<evidence type="ECO:0000256" key="1">
    <source>
        <dbReference type="ARBA" id="ARBA00007471"/>
    </source>
</evidence>
<dbReference type="InterPro" id="IPR029021">
    <property type="entry name" value="Prot-tyrosine_phosphatase-like"/>
</dbReference>
<dbReference type="GO" id="GO:0005737">
    <property type="term" value="C:cytoplasm"/>
    <property type="evidence" value="ECO:0007669"/>
    <property type="project" value="TreeGrafter"/>
</dbReference>
<proteinExistence type="inferred from homology"/>
<dbReference type="KEGG" id="dci:103522160"/>
<evidence type="ECO:0000256" key="4">
    <source>
        <dbReference type="SAM" id="SignalP"/>
    </source>
</evidence>
<dbReference type="GO" id="GO:0019903">
    <property type="term" value="F:protein phosphatase binding"/>
    <property type="evidence" value="ECO:0007669"/>
    <property type="project" value="TreeGrafter"/>
</dbReference>
<dbReference type="SUPFAM" id="SSF52799">
    <property type="entry name" value="(Phosphotyrosine protein) phosphatases II"/>
    <property type="match status" value="1"/>
</dbReference>
<accession>A0A3Q0JMD5</accession>
<feature type="chain" id="PRO_5018219095" evidence="4">
    <location>
        <begin position="20"/>
        <end position="113"/>
    </location>
</feature>
<gene>
    <name evidence="7" type="primary">LOC103522160</name>
</gene>
<evidence type="ECO:0000256" key="3">
    <source>
        <dbReference type="PIRSR" id="PIRSR630564-2"/>
    </source>
</evidence>